<evidence type="ECO:0000313" key="1">
    <source>
        <dbReference type="EMBL" id="MCL6285766.1"/>
    </source>
</evidence>
<accession>A0ABT0Q7B3</accession>
<dbReference type="InterPro" id="IPR051321">
    <property type="entry name" value="PHA/PHB_synthase"/>
</dbReference>
<dbReference type="Pfam" id="PF11339">
    <property type="entry name" value="DUF3141"/>
    <property type="match status" value="1"/>
</dbReference>
<dbReference type="Proteomes" id="UP001203880">
    <property type="component" value="Unassembled WGS sequence"/>
</dbReference>
<dbReference type="PANTHER" id="PTHR36837:SF2">
    <property type="entry name" value="POLY(3-HYDROXYALKANOATE) POLYMERASE SUBUNIT PHAC"/>
    <property type="match status" value="1"/>
</dbReference>
<comment type="caution">
    <text evidence="1">The sequence shown here is derived from an EMBL/GenBank/DDBJ whole genome shotgun (WGS) entry which is preliminary data.</text>
</comment>
<gene>
    <name evidence="1" type="ORF">M3P21_19770</name>
</gene>
<keyword evidence="2" id="KW-1185">Reference proteome</keyword>
<dbReference type="SUPFAM" id="SSF53474">
    <property type="entry name" value="alpha/beta-Hydrolases"/>
    <property type="match status" value="1"/>
</dbReference>
<dbReference type="EMBL" id="JAMFMB010000037">
    <property type="protein sequence ID" value="MCL6285766.1"/>
    <property type="molecule type" value="Genomic_DNA"/>
</dbReference>
<sequence>MPVTNPWLDYVVDASQRTALFLDILRERGNQYNAHITATAPNVLGFEYDVVMDGRDLPEPVNYALIRIKPPKSVTIDLHKRPFVVIDPRAGHGPGIGGFKADSEIGVALAAGHPCYFIGFLPEPEPEQTIEKVMRAEVTFIEHVVATHPQADGKPAVIGNCQAGWAVAMLASYRPDLCGPIILAGAPLSYWAGVHGKNPMRYSGGLLGGSWLTALTGDLGAGKFDGAWLVQNFENMNPANTLWAKQHNVYAKVDTERERYLEFERWWGGHVILNAEEMQFIVDNLFVGNKLPTGGVVTSDGIRLDFRRIKSPIICFCSKGDDITPPQQALGWITDLYESVDAIRSHGQTIVYAVHDKVGHLGIFVSGSVARKEHREFASNIDFIDCLPPGLYEAVLTPKTGDEPDADLDPTDYITRFEARDLDDIRALGHNDLEDERRFAAVARLSEINTGLYNTFVHPWMEALVTPQMAEVAREMHPLRLGYKLASDVNPLMNSVRLWADHARENRKPVDPNNPFWVMQEQVSDGITTALETYGQLRDQAAEAMFMATYSNPLMQAMLGLSASDGPPRPHPGLDPEHRAFVAQRITELTAKMAEGGVKEAAVRALLYVLWPNRAADERRFEIVDRLREDDEQSLQDFKDMLREQFLMLLVDEDRAIETLPDLMAGQAKERDEVLAMIRLIAGTGGPLSPESEERLAQIEKLWDTPQPANTGKRARKQS</sequence>
<dbReference type="InterPro" id="IPR024501">
    <property type="entry name" value="DUF3141"/>
</dbReference>
<reference evidence="1" key="1">
    <citation type="submission" date="2022-05" db="EMBL/GenBank/DDBJ databases">
        <authorList>
            <person name="Park J.-S."/>
        </authorList>
    </citation>
    <scope>NUCLEOTIDE SEQUENCE</scope>
    <source>
        <strain evidence="1">2012CJ41-6</strain>
    </source>
</reference>
<dbReference type="RefSeq" id="WP_249712890.1">
    <property type="nucleotide sequence ID" value="NZ_JAMFMB010000037.1"/>
</dbReference>
<dbReference type="PANTHER" id="PTHR36837">
    <property type="entry name" value="POLY(3-HYDROXYALKANOATE) POLYMERASE SUBUNIT PHAC"/>
    <property type="match status" value="1"/>
</dbReference>
<dbReference type="InterPro" id="IPR029058">
    <property type="entry name" value="AB_hydrolase_fold"/>
</dbReference>
<protein>
    <submittedName>
        <fullName evidence="1">DUF3141 domain-containing protein</fullName>
    </submittedName>
</protein>
<dbReference type="Gene3D" id="3.40.50.1820">
    <property type="entry name" value="alpha/beta hydrolase"/>
    <property type="match status" value="1"/>
</dbReference>
<evidence type="ECO:0000313" key="2">
    <source>
        <dbReference type="Proteomes" id="UP001203880"/>
    </source>
</evidence>
<name>A0ABT0Q7B3_9RHOB</name>
<proteinExistence type="predicted"/>
<organism evidence="1 2">
    <name type="scientific">Ruegeria spongiae</name>
    <dbReference type="NCBI Taxonomy" id="2942209"/>
    <lineage>
        <taxon>Bacteria</taxon>
        <taxon>Pseudomonadati</taxon>
        <taxon>Pseudomonadota</taxon>
        <taxon>Alphaproteobacteria</taxon>
        <taxon>Rhodobacterales</taxon>
        <taxon>Roseobacteraceae</taxon>
        <taxon>Ruegeria</taxon>
    </lineage>
</organism>